<feature type="compositionally biased region" description="Acidic residues" evidence="8">
    <location>
        <begin position="444"/>
        <end position="464"/>
    </location>
</feature>
<reference evidence="11 13" key="1">
    <citation type="journal article" date="2007" name="Nature">
        <title>Evolution of genes and genomes on the Drosophila phylogeny.</title>
        <authorList>
            <consortium name="Drosophila 12 Genomes Consortium"/>
            <person name="Clark A.G."/>
            <person name="Eisen M.B."/>
            <person name="Smith D.R."/>
            <person name="Bergman C.M."/>
            <person name="Oliver B."/>
            <person name="Markow T.A."/>
            <person name="Kaufman T.C."/>
            <person name="Kellis M."/>
            <person name="Gelbart W."/>
            <person name="Iyer V.N."/>
            <person name="Pollard D.A."/>
            <person name="Sackton T.B."/>
            <person name="Larracuente A.M."/>
            <person name="Singh N.D."/>
            <person name="Abad J.P."/>
            <person name="Abt D.N."/>
            <person name="Adryan B."/>
            <person name="Aguade M."/>
            <person name="Akashi H."/>
            <person name="Anderson W.W."/>
            <person name="Aquadro C.F."/>
            <person name="Ardell D.H."/>
            <person name="Arguello R."/>
            <person name="Artieri C.G."/>
            <person name="Barbash D.A."/>
            <person name="Barker D."/>
            <person name="Barsanti P."/>
            <person name="Batterham P."/>
            <person name="Batzoglou S."/>
            <person name="Begun D."/>
            <person name="Bhutkar A."/>
            <person name="Blanco E."/>
            <person name="Bosak S.A."/>
            <person name="Bradley R.K."/>
            <person name="Brand A.D."/>
            <person name="Brent M.R."/>
            <person name="Brooks A.N."/>
            <person name="Brown R.H."/>
            <person name="Butlin R.K."/>
            <person name="Caggese C."/>
            <person name="Calvi B.R."/>
            <person name="Bernardo de Carvalho A."/>
            <person name="Caspi A."/>
            <person name="Castrezana S."/>
            <person name="Celniker S.E."/>
            <person name="Chang J.L."/>
            <person name="Chapple C."/>
            <person name="Chatterji S."/>
            <person name="Chinwalla A."/>
            <person name="Civetta A."/>
            <person name="Clifton S.W."/>
            <person name="Comeron J.M."/>
            <person name="Costello J.C."/>
            <person name="Coyne J.A."/>
            <person name="Daub J."/>
            <person name="David R.G."/>
            <person name="Delcher A.L."/>
            <person name="Delehaunty K."/>
            <person name="Do C.B."/>
            <person name="Ebling H."/>
            <person name="Edwards K."/>
            <person name="Eickbush T."/>
            <person name="Evans J.D."/>
            <person name="Filipski A."/>
            <person name="Findeiss S."/>
            <person name="Freyhult E."/>
            <person name="Fulton L."/>
            <person name="Fulton R."/>
            <person name="Garcia A.C."/>
            <person name="Gardiner A."/>
            <person name="Garfield D.A."/>
            <person name="Garvin B.E."/>
            <person name="Gibson G."/>
            <person name="Gilbert D."/>
            <person name="Gnerre S."/>
            <person name="Godfrey J."/>
            <person name="Good R."/>
            <person name="Gotea V."/>
            <person name="Gravely B."/>
            <person name="Greenberg A.J."/>
            <person name="Griffiths-Jones S."/>
            <person name="Gross S."/>
            <person name="Guigo R."/>
            <person name="Gustafson E.A."/>
            <person name="Haerty W."/>
            <person name="Hahn M.W."/>
            <person name="Halligan D.L."/>
            <person name="Halpern A.L."/>
            <person name="Halter G.M."/>
            <person name="Han M.V."/>
            <person name="Heger A."/>
            <person name="Hillier L."/>
            <person name="Hinrichs A.S."/>
            <person name="Holmes I."/>
            <person name="Hoskins R.A."/>
            <person name="Hubisz M.J."/>
            <person name="Hultmark D."/>
            <person name="Huntley M.A."/>
            <person name="Jaffe D.B."/>
            <person name="Jagadeeshan S."/>
            <person name="Jeck W.R."/>
            <person name="Johnson J."/>
            <person name="Jones C.D."/>
            <person name="Jordan W.C."/>
            <person name="Karpen G.H."/>
            <person name="Kataoka E."/>
            <person name="Keightley P.D."/>
            <person name="Kheradpour P."/>
            <person name="Kirkness E.F."/>
            <person name="Koerich L.B."/>
            <person name="Kristiansen K."/>
            <person name="Kudrna D."/>
            <person name="Kulathinal R.J."/>
            <person name="Kumar S."/>
            <person name="Kwok R."/>
            <person name="Lander E."/>
            <person name="Langley C.H."/>
            <person name="Lapoint R."/>
            <person name="Lazzaro B.P."/>
            <person name="Lee S.J."/>
            <person name="Levesque L."/>
            <person name="Li R."/>
            <person name="Lin C.F."/>
            <person name="Lin M.F."/>
            <person name="Lindblad-Toh K."/>
            <person name="Llopart A."/>
            <person name="Long M."/>
            <person name="Low L."/>
            <person name="Lozovsky E."/>
            <person name="Lu J."/>
            <person name="Luo M."/>
            <person name="Machado C.A."/>
            <person name="Makalowski W."/>
            <person name="Marzo M."/>
            <person name="Matsuda M."/>
            <person name="Matzkin L."/>
            <person name="McAllister B."/>
            <person name="McBride C.S."/>
            <person name="McKernan B."/>
            <person name="McKernan K."/>
            <person name="Mendez-Lago M."/>
            <person name="Minx P."/>
            <person name="Mollenhauer M.U."/>
            <person name="Montooth K."/>
            <person name="Mount S.M."/>
            <person name="Mu X."/>
            <person name="Myers E."/>
            <person name="Negre B."/>
            <person name="Newfeld S."/>
            <person name="Nielsen R."/>
            <person name="Noor M.A."/>
            <person name="O'Grady P."/>
            <person name="Pachter L."/>
            <person name="Papaceit M."/>
            <person name="Parisi M.J."/>
            <person name="Parisi M."/>
            <person name="Parts L."/>
            <person name="Pedersen J.S."/>
            <person name="Pesole G."/>
            <person name="Phillippy A.M."/>
            <person name="Ponting C.P."/>
            <person name="Pop M."/>
            <person name="Porcelli D."/>
            <person name="Powell J.R."/>
            <person name="Prohaska S."/>
            <person name="Pruitt K."/>
            <person name="Puig M."/>
            <person name="Quesneville H."/>
            <person name="Ram K.R."/>
            <person name="Rand D."/>
            <person name="Rasmussen M.D."/>
            <person name="Reed L.K."/>
            <person name="Reenan R."/>
            <person name="Reily A."/>
            <person name="Remington K.A."/>
            <person name="Rieger T.T."/>
            <person name="Ritchie M.G."/>
            <person name="Robin C."/>
            <person name="Rogers Y.H."/>
            <person name="Rohde C."/>
            <person name="Rozas J."/>
            <person name="Rubenfield M.J."/>
            <person name="Ruiz A."/>
            <person name="Russo S."/>
            <person name="Salzberg S.L."/>
            <person name="Sanchez-Gracia A."/>
            <person name="Saranga D.J."/>
            <person name="Sato H."/>
            <person name="Schaeffer S.W."/>
            <person name="Schatz M.C."/>
            <person name="Schlenke T."/>
            <person name="Schwartz R."/>
            <person name="Segarra C."/>
            <person name="Singh R.S."/>
            <person name="Sirot L."/>
            <person name="Sirota M."/>
            <person name="Sisneros N.B."/>
            <person name="Smith C.D."/>
            <person name="Smith T.F."/>
            <person name="Spieth J."/>
            <person name="Stage D.E."/>
            <person name="Stark A."/>
            <person name="Stephan W."/>
            <person name="Strausberg R.L."/>
            <person name="Strempel S."/>
            <person name="Sturgill D."/>
            <person name="Sutton G."/>
            <person name="Sutton G.G."/>
            <person name="Tao W."/>
            <person name="Teichmann S."/>
            <person name="Tobari Y.N."/>
            <person name="Tomimura Y."/>
            <person name="Tsolas J.M."/>
            <person name="Valente V.L."/>
            <person name="Venter E."/>
            <person name="Venter J.C."/>
            <person name="Vicario S."/>
            <person name="Vieira F.G."/>
            <person name="Vilella A.J."/>
            <person name="Villasante A."/>
            <person name="Walenz B."/>
            <person name="Wang J."/>
            <person name="Wasserman M."/>
            <person name="Watts T."/>
            <person name="Wilson D."/>
            <person name="Wilson R.K."/>
            <person name="Wing R.A."/>
            <person name="Wolfner M.F."/>
            <person name="Wong A."/>
            <person name="Wong G.K."/>
            <person name="Wu C.I."/>
            <person name="Wu G."/>
            <person name="Yamamoto D."/>
            <person name="Yang H.P."/>
            <person name="Yang S.P."/>
            <person name="Yorke J.A."/>
            <person name="Yoshida K."/>
            <person name="Zdobnov E."/>
            <person name="Zhang P."/>
            <person name="Zhang Y."/>
            <person name="Zimin A.V."/>
            <person name="Baldwin J."/>
            <person name="Abdouelleil A."/>
            <person name="Abdulkadir J."/>
            <person name="Abebe A."/>
            <person name="Abera B."/>
            <person name="Abreu J."/>
            <person name="Acer S.C."/>
            <person name="Aftuck L."/>
            <person name="Alexander A."/>
            <person name="An P."/>
            <person name="Anderson E."/>
            <person name="Anderson S."/>
            <person name="Arachi H."/>
            <person name="Azer M."/>
            <person name="Bachantsang P."/>
            <person name="Barry A."/>
            <person name="Bayul T."/>
            <person name="Berlin A."/>
            <person name="Bessette D."/>
            <person name="Bloom T."/>
            <person name="Blye J."/>
            <person name="Boguslavskiy L."/>
            <person name="Bonnet C."/>
            <person name="Boukhgalter B."/>
            <person name="Bourzgui I."/>
            <person name="Brown A."/>
            <person name="Cahill P."/>
            <person name="Channer S."/>
            <person name="Cheshatsang Y."/>
            <person name="Chuda L."/>
            <person name="Citroen M."/>
            <person name="Collymore A."/>
            <person name="Cooke P."/>
            <person name="Costello M."/>
            <person name="D'Aco K."/>
            <person name="Daza R."/>
            <person name="De Haan G."/>
            <person name="DeGray S."/>
            <person name="DeMaso C."/>
            <person name="Dhargay N."/>
            <person name="Dooley K."/>
            <person name="Dooley E."/>
            <person name="Doricent M."/>
            <person name="Dorje P."/>
            <person name="Dorjee K."/>
            <person name="Dupes A."/>
            <person name="Elong R."/>
            <person name="Falk J."/>
            <person name="Farina A."/>
            <person name="Faro S."/>
            <person name="Ferguson D."/>
            <person name="Fisher S."/>
            <person name="Foley C.D."/>
            <person name="Franke A."/>
            <person name="Friedrich D."/>
            <person name="Gadbois L."/>
            <person name="Gearin G."/>
            <person name="Gearin C.R."/>
            <person name="Giannoukos G."/>
            <person name="Goode T."/>
            <person name="Graham J."/>
            <person name="Grandbois E."/>
            <person name="Grewal S."/>
            <person name="Gyaltsen K."/>
            <person name="Hafez N."/>
            <person name="Hagos B."/>
            <person name="Hall J."/>
            <person name="Henson C."/>
            <person name="Hollinger A."/>
            <person name="Honan T."/>
            <person name="Huard M.D."/>
            <person name="Hughes L."/>
            <person name="Hurhula B."/>
            <person name="Husby M.E."/>
            <person name="Kamat A."/>
            <person name="Kanga B."/>
            <person name="Kashin S."/>
            <person name="Khazanovich D."/>
            <person name="Kisner P."/>
            <person name="Lance K."/>
            <person name="Lara M."/>
            <person name="Lee W."/>
            <person name="Lennon N."/>
            <person name="Letendre F."/>
            <person name="LeVine R."/>
            <person name="Lipovsky A."/>
            <person name="Liu X."/>
            <person name="Liu J."/>
            <person name="Liu S."/>
            <person name="Lokyitsang T."/>
            <person name="Lokyitsang Y."/>
            <person name="Lubonja R."/>
            <person name="Lui A."/>
            <person name="MacDonald P."/>
            <person name="Magnisalis V."/>
            <person name="Maru K."/>
            <person name="Matthews C."/>
            <person name="McCusker W."/>
            <person name="McDonough S."/>
            <person name="Mehta T."/>
            <person name="Meldrim J."/>
            <person name="Meneus L."/>
            <person name="Mihai O."/>
            <person name="Mihalev A."/>
            <person name="Mihova T."/>
            <person name="Mittelman R."/>
            <person name="Mlenga V."/>
            <person name="Montmayeur A."/>
            <person name="Mulrain L."/>
            <person name="Navidi A."/>
            <person name="Naylor J."/>
            <person name="Negash T."/>
            <person name="Nguyen T."/>
            <person name="Nguyen N."/>
            <person name="Nicol R."/>
            <person name="Norbu C."/>
            <person name="Norbu N."/>
            <person name="Novod N."/>
            <person name="O'Neill B."/>
            <person name="Osman S."/>
            <person name="Markiewicz E."/>
            <person name="Oyono O.L."/>
            <person name="Patti C."/>
            <person name="Phunkhang P."/>
            <person name="Pierre F."/>
            <person name="Priest M."/>
            <person name="Raghuraman S."/>
            <person name="Rege F."/>
            <person name="Reyes R."/>
            <person name="Rise C."/>
            <person name="Rogov P."/>
            <person name="Ross K."/>
            <person name="Ryan E."/>
            <person name="Settipalli S."/>
            <person name="Shea T."/>
            <person name="Sherpa N."/>
            <person name="Shi L."/>
            <person name="Shih D."/>
            <person name="Sparrow T."/>
            <person name="Spaulding J."/>
            <person name="Stalker J."/>
            <person name="Stange-Thomann N."/>
            <person name="Stavropoulos S."/>
            <person name="Stone C."/>
            <person name="Strader C."/>
            <person name="Tesfaye S."/>
            <person name="Thomson T."/>
            <person name="Thoulutsang Y."/>
            <person name="Thoulutsang D."/>
            <person name="Topham K."/>
            <person name="Topping I."/>
            <person name="Tsamla T."/>
            <person name="Vassiliev H."/>
            <person name="Vo A."/>
            <person name="Wangchuk T."/>
            <person name="Wangdi T."/>
            <person name="Weiand M."/>
            <person name="Wilkinson J."/>
            <person name="Wilson A."/>
            <person name="Yadav S."/>
            <person name="Young G."/>
            <person name="Yu Q."/>
            <person name="Zembek L."/>
            <person name="Zhong D."/>
            <person name="Zimmer A."/>
            <person name="Zwirko Z."/>
            <person name="Jaffe D.B."/>
            <person name="Alvarez P."/>
            <person name="Brockman W."/>
            <person name="Butler J."/>
            <person name="Chin C."/>
            <person name="Gnerre S."/>
            <person name="Grabherr M."/>
            <person name="Kleber M."/>
            <person name="Mauceli E."/>
            <person name="MacCallum I."/>
        </authorList>
    </citation>
    <scope>NUCLEOTIDE SEQUENCE [LARGE SCALE GENOMIC DNA]</scope>
    <source>
        <strain evidence="11">TSC#14024-0371.13</strain>
        <strain evidence="13">Tucson 14024-0371.13</strain>
    </source>
</reference>
<feature type="chain" id="PRO_5014298460" evidence="10">
    <location>
        <begin position="19"/>
        <end position="464"/>
    </location>
</feature>
<evidence type="ECO:0000256" key="1">
    <source>
        <dbReference type="ARBA" id="ARBA00004575"/>
    </source>
</evidence>
<dbReference type="EMBL" id="CH902625">
    <property type="protein sequence ID" value="EDV35243.2"/>
    <property type="molecule type" value="Genomic_DNA"/>
</dbReference>
<name>B3MW98_DROAN</name>
<evidence type="ECO:0000313" key="12">
    <source>
        <dbReference type="EMBL" id="KPU75494.1"/>
    </source>
</evidence>
<dbReference type="PANTHER" id="PTHR13598">
    <property type="entry name" value="AT07567P-RELATED"/>
    <property type="match status" value="1"/>
</dbReference>
<comment type="subcellular location">
    <subcellularLocation>
        <location evidence="1">Nucleus inner membrane</location>
        <topology evidence="1">Multi-pass membrane protein</topology>
        <orientation evidence="1">Nucleoplasmic side</orientation>
    </subcellularLocation>
</comment>
<protein>
    <submittedName>
        <fullName evidence="11">Uncharacterized protein, isoform A</fullName>
    </submittedName>
    <submittedName>
        <fullName evidence="12">Uncharacterized protein, isoform B</fullName>
    </submittedName>
</protein>
<evidence type="ECO:0000256" key="8">
    <source>
        <dbReference type="SAM" id="MobiDB-lite"/>
    </source>
</evidence>
<organism evidence="11 13">
    <name type="scientific">Drosophila ananassae</name>
    <name type="common">Fruit fly</name>
    <dbReference type="NCBI Taxonomy" id="7217"/>
    <lineage>
        <taxon>Eukaryota</taxon>
        <taxon>Metazoa</taxon>
        <taxon>Ecdysozoa</taxon>
        <taxon>Arthropoda</taxon>
        <taxon>Hexapoda</taxon>
        <taxon>Insecta</taxon>
        <taxon>Pterygota</taxon>
        <taxon>Neoptera</taxon>
        <taxon>Endopterygota</taxon>
        <taxon>Diptera</taxon>
        <taxon>Brachycera</taxon>
        <taxon>Muscomorpha</taxon>
        <taxon>Ephydroidea</taxon>
        <taxon>Drosophilidae</taxon>
        <taxon>Drosophila</taxon>
        <taxon>Sophophora</taxon>
    </lineage>
</organism>
<dbReference type="Pfam" id="PF10225">
    <property type="entry name" value="NEMP"/>
    <property type="match status" value="1"/>
</dbReference>
<feature type="region of interest" description="Disordered" evidence="8">
    <location>
        <begin position="411"/>
        <end position="464"/>
    </location>
</feature>
<dbReference type="GO" id="GO:0071763">
    <property type="term" value="P:nuclear membrane organization"/>
    <property type="evidence" value="ECO:0007669"/>
    <property type="project" value="EnsemblMetazoa"/>
</dbReference>
<evidence type="ECO:0000256" key="5">
    <source>
        <dbReference type="ARBA" id="ARBA00022989"/>
    </source>
</evidence>
<reference evidence="11" key="2">
    <citation type="journal article" date="2008" name="Bioinformatics">
        <title>Assembly reconciliation.</title>
        <authorList>
            <person name="Zimin A.V."/>
            <person name="Smith D.R."/>
            <person name="Sutton G."/>
            <person name="Yorke J.A."/>
        </authorList>
    </citation>
    <scope>NUCLEOTIDE SEQUENCE</scope>
    <source>
        <strain evidence="11">TSC#14024-0371.13</strain>
    </source>
</reference>
<feature type="signal peptide" evidence="10">
    <location>
        <begin position="1"/>
        <end position="18"/>
    </location>
</feature>
<dbReference type="HOGENOM" id="CLU_025225_2_0_1"/>
<dbReference type="GO" id="GO:0005637">
    <property type="term" value="C:nuclear inner membrane"/>
    <property type="evidence" value="ECO:0007669"/>
    <property type="project" value="UniProtKB-SubCell"/>
</dbReference>
<feature type="transmembrane region" description="Helical" evidence="9">
    <location>
        <begin position="233"/>
        <end position="250"/>
    </location>
</feature>
<evidence type="ECO:0000256" key="4">
    <source>
        <dbReference type="ARBA" id="ARBA00022729"/>
    </source>
</evidence>
<evidence type="ECO:0000256" key="6">
    <source>
        <dbReference type="ARBA" id="ARBA00023136"/>
    </source>
</evidence>
<gene>
    <name evidence="11" type="primary">Dana\GF22652</name>
    <name evidence="11" type="synonym">dana_GLEANR_6603</name>
    <name evidence="11" type="ORF">GF22652</name>
</gene>
<dbReference type="GeneID" id="6505307"/>
<accession>B3MW98</accession>
<feature type="transmembrane region" description="Helical" evidence="9">
    <location>
        <begin position="200"/>
        <end position="218"/>
    </location>
</feature>
<proteinExistence type="inferred from homology"/>
<sequence length="464" mass="53618">MMRPELLFFAVGLAYCYGSAIMVSQTTDTVYLAPGTSIDIAENVYGSKTLRTYCYPGEKNSVLGLFETVEFVLNIANEEYTEYGGKSPEEVLEHYNEQKSLFSLTLFSQKRKKIPLSPFEQQCIGVASRQPYNVTLYYRQVDLMRLLQLSAGILIFWSSRRLAKNAVFYYLAGGSMGIFASILIIIFLASKLFPRRPMMYGVLIGGWTIGFYVIKQLVDNMRVILLTYRDYVVWYLVITGLISFLICYRFGPPKNPRSQNIVMWVLQALGGALMYFSSWHTRVTIFVMVVTFVAHYFPPSLVAYCKKVYRLRFPPKMRFLTQEEYYLQTANETAKSLSELRQFVNSPECKQWSVIANLRNPMRFASFANGAPHLFDEEIDDYSRAIEESMEQVAEEEAEEYVQCSMYYRPPAERHSSENRERDRASAQMPTHSRHFMAQGNDDSSSDEEEDNNEYMDQDEEDSD</sequence>
<evidence type="ECO:0000256" key="2">
    <source>
        <dbReference type="ARBA" id="ARBA00005748"/>
    </source>
</evidence>
<keyword evidence="4 10" id="KW-0732">Signal</keyword>
<keyword evidence="3 9" id="KW-0812">Transmembrane</keyword>
<feature type="transmembrane region" description="Helical" evidence="9">
    <location>
        <begin position="167"/>
        <end position="188"/>
    </location>
</feature>
<dbReference type="eggNOG" id="KOG3817">
    <property type="taxonomic scope" value="Eukaryota"/>
</dbReference>
<evidence type="ECO:0000256" key="10">
    <source>
        <dbReference type="SAM" id="SignalP"/>
    </source>
</evidence>
<keyword evidence="7" id="KW-0539">Nucleus</keyword>
<dbReference type="Proteomes" id="UP000007801">
    <property type="component" value="Unassembled WGS sequence"/>
</dbReference>
<keyword evidence="6 9" id="KW-0472">Membrane</keyword>
<evidence type="ECO:0000256" key="7">
    <source>
        <dbReference type="ARBA" id="ARBA00023242"/>
    </source>
</evidence>
<dbReference type="FunCoup" id="B3MW98">
    <property type="interactions" value="1244"/>
</dbReference>
<evidence type="ECO:0000313" key="11">
    <source>
        <dbReference type="EMBL" id="EDV35243.2"/>
    </source>
</evidence>
<dbReference type="InterPro" id="IPR019358">
    <property type="entry name" value="NEMP_fam"/>
</dbReference>
<keyword evidence="5 9" id="KW-1133">Transmembrane helix</keyword>
<dbReference type="AlphaFoldDB" id="B3MW98"/>
<dbReference type="OrthoDB" id="509138at2759"/>
<feature type="compositionally biased region" description="Basic and acidic residues" evidence="8">
    <location>
        <begin position="411"/>
        <end position="425"/>
    </location>
</feature>
<dbReference type="CTD" id="32639"/>
<comment type="similarity">
    <text evidence="2">Belongs to the NEMP family.</text>
</comment>
<evidence type="ECO:0000256" key="9">
    <source>
        <dbReference type="SAM" id="Phobius"/>
    </source>
</evidence>
<dbReference type="EMBL" id="CH902625">
    <property type="protein sequence ID" value="KPU75494.1"/>
    <property type="molecule type" value="Genomic_DNA"/>
</dbReference>
<reference evidence="11" key="3">
    <citation type="submission" date="2015-10" db="EMBL/GenBank/DDBJ databases">
        <authorList>
            <consortium name="FlyBase"/>
        </authorList>
    </citation>
    <scope>NUCLEOTIDE SEQUENCE</scope>
    <source>
        <strain evidence="11">TSC#14024-0371.13</strain>
    </source>
</reference>
<feature type="transmembrane region" description="Helical" evidence="9">
    <location>
        <begin position="285"/>
        <end position="305"/>
    </location>
</feature>
<evidence type="ECO:0000313" key="13">
    <source>
        <dbReference type="Proteomes" id="UP000007801"/>
    </source>
</evidence>
<dbReference type="KEGG" id="dan:6505307"/>
<dbReference type="PANTHER" id="PTHR13598:SF1">
    <property type="entry name" value="AT07567P-RELATED"/>
    <property type="match status" value="1"/>
</dbReference>
<evidence type="ECO:0000256" key="3">
    <source>
        <dbReference type="ARBA" id="ARBA00022692"/>
    </source>
</evidence>
<keyword evidence="13" id="KW-1185">Reference proteome</keyword>